<dbReference type="PANTHER" id="PTHR13887:SF41">
    <property type="entry name" value="THIOREDOXIN SUPERFAMILY PROTEIN"/>
    <property type="match status" value="1"/>
</dbReference>
<accession>A0AA40AT53</accession>
<dbReference type="Gene3D" id="3.40.30.10">
    <property type="entry name" value="Glutaredoxin"/>
    <property type="match status" value="1"/>
</dbReference>
<comment type="caution">
    <text evidence="2">The sequence shown here is derived from an EMBL/GenBank/DDBJ whole genome shotgun (WGS) entry which is preliminary data.</text>
</comment>
<dbReference type="EMBL" id="JAUKTV010000012">
    <property type="protein sequence ID" value="KAK0721530.1"/>
    <property type="molecule type" value="Genomic_DNA"/>
</dbReference>
<gene>
    <name evidence="2" type="ORF">B0T21DRAFT_54066</name>
</gene>
<dbReference type="Pfam" id="PF01323">
    <property type="entry name" value="DSBA"/>
    <property type="match status" value="1"/>
</dbReference>
<dbReference type="SUPFAM" id="SSF52833">
    <property type="entry name" value="Thioredoxin-like"/>
    <property type="match status" value="1"/>
</dbReference>
<dbReference type="GO" id="GO:0016491">
    <property type="term" value="F:oxidoreductase activity"/>
    <property type="evidence" value="ECO:0007669"/>
    <property type="project" value="InterPro"/>
</dbReference>
<keyword evidence="3" id="KW-1185">Reference proteome</keyword>
<proteinExistence type="predicted"/>
<dbReference type="InterPro" id="IPR001853">
    <property type="entry name" value="DSBA-like_thioredoxin_dom"/>
</dbReference>
<reference evidence="2" key="1">
    <citation type="submission" date="2023-06" db="EMBL/GenBank/DDBJ databases">
        <title>Genome-scale phylogeny and comparative genomics of the fungal order Sordariales.</title>
        <authorList>
            <consortium name="Lawrence Berkeley National Laboratory"/>
            <person name="Hensen N."/>
            <person name="Bonometti L."/>
            <person name="Westerberg I."/>
            <person name="Brannstrom I.O."/>
            <person name="Guillou S."/>
            <person name="Cros-Aarteil S."/>
            <person name="Calhoun S."/>
            <person name="Haridas S."/>
            <person name="Kuo A."/>
            <person name="Mondo S."/>
            <person name="Pangilinan J."/>
            <person name="Riley R."/>
            <person name="Labutti K."/>
            <person name="Andreopoulos B."/>
            <person name="Lipzen A."/>
            <person name="Chen C."/>
            <person name="Yanf M."/>
            <person name="Daum C."/>
            <person name="Ng V."/>
            <person name="Clum A."/>
            <person name="Steindorff A."/>
            <person name="Ohm R."/>
            <person name="Martin F."/>
            <person name="Silar P."/>
            <person name="Natvig D."/>
            <person name="Lalanne C."/>
            <person name="Gautier V."/>
            <person name="Ament-Velasquez S.L."/>
            <person name="Kruys A."/>
            <person name="Hutchinson M.I."/>
            <person name="Powell A.J."/>
            <person name="Barry K."/>
            <person name="Miller A.N."/>
            <person name="Grigoriev I.V."/>
            <person name="Debuchy R."/>
            <person name="Gladieux P."/>
            <person name="Thoren M.H."/>
            <person name="Johannesson H."/>
        </authorList>
    </citation>
    <scope>NUCLEOTIDE SEQUENCE</scope>
    <source>
        <strain evidence="2">CBS 540.89</strain>
    </source>
</reference>
<dbReference type="CDD" id="cd03024">
    <property type="entry name" value="DsbA_FrnE"/>
    <property type="match status" value="1"/>
</dbReference>
<dbReference type="PANTHER" id="PTHR13887">
    <property type="entry name" value="GLUTATHIONE S-TRANSFERASE KAPPA"/>
    <property type="match status" value="1"/>
</dbReference>
<dbReference type="Proteomes" id="UP001172159">
    <property type="component" value="Unassembled WGS sequence"/>
</dbReference>
<feature type="domain" description="DSBA-like thioredoxin" evidence="1">
    <location>
        <begin position="6"/>
        <end position="211"/>
    </location>
</feature>
<organism evidence="2 3">
    <name type="scientific">Apiosordaria backusii</name>
    <dbReference type="NCBI Taxonomy" id="314023"/>
    <lineage>
        <taxon>Eukaryota</taxon>
        <taxon>Fungi</taxon>
        <taxon>Dikarya</taxon>
        <taxon>Ascomycota</taxon>
        <taxon>Pezizomycotina</taxon>
        <taxon>Sordariomycetes</taxon>
        <taxon>Sordariomycetidae</taxon>
        <taxon>Sordariales</taxon>
        <taxon>Lasiosphaeriaceae</taxon>
        <taxon>Apiosordaria</taxon>
    </lineage>
</organism>
<evidence type="ECO:0000313" key="3">
    <source>
        <dbReference type="Proteomes" id="UP001172159"/>
    </source>
</evidence>
<name>A0AA40AT53_9PEZI</name>
<evidence type="ECO:0000259" key="1">
    <source>
        <dbReference type="Pfam" id="PF01323"/>
    </source>
</evidence>
<dbReference type="AlphaFoldDB" id="A0AA40AT53"/>
<dbReference type="InterPro" id="IPR036249">
    <property type="entry name" value="Thioredoxin-like_sf"/>
</dbReference>
<protein>
    <submittedName>
        <fullName evidence="2">Thioredoxin-like protein</fullName>
    </submittedName>
</protein>
<sequence length="231" mass="25670">MTIFDIKIVSDAICPWCYLGKRRLERAIVAYKKDVPGAANDTFNIHWHPFYLDPSLPKTSIDRDEHLLKKFGPDRLAMSTMMLKRFGEAEGINFSLKARIGNTRDAHRLVQLAKTKSNEVENSVISALFKLHFEEDGDITSHDVLIAAGEKGGLDKSEVKTWLDEGKGGPEVDREVEEAYRDGVSGVPNFTINGRYRVEGAQDADKFVEILRRIKASAPAVSSASSEGVTC</sequence>
<evidence type="ECO:0000313" key="2">
    <source>
        <dbReference type="EMBL" id="KAK0721530.1"/>
    </source>
</evidence>